<sequence>MLNFFKSFLKDEDGAITVDWIVLTAVLAGGGLLLTGFLIESVLALAAQIVAFLADWKP</sequence>
<accession>A0A2R8BBW8</accession>
<keyword evidence="1" id="KW-0472">Membrane</keyword>
<protein>
    <recommendedName>
        <fullName evidence="4">Flp pilus assembly protein, pilin Flp</fullName>
    </recommendedName>
</protein>
<proteinExistence type="predicted"/>
<reference evidence="2 3" key="1">
    <citation type="submission" date="2018-03" db="EMBL/GenBank/DDBJ databases">
        <authorList>
            <person name="Keele B.F."/>
        </authorList>
    </citation>
    <scope>NUCLEOTIDE SEQUENCE [LARGE SCALE GENOMIC DNA]</scope>
    <source>
        <strain evidence="2 3">CECT 8599</strain>
    </source>
</reference>
<dbReference type="EMBL" id="OMOR01000001">
    <property type="protein sequence ID" value="SPH20545.1"/>
    <property type="molecule type" value="Genomic_DNA"/>
</dbReference>
<evidence type="ECO:0008006" key="4">
    <source>
        <dbReference type="Google" id="ProtNLM"/>
    </source>
</evidence>
<evidence type="ECO:0000313" key="2">
    <source>
        <dbReference type="EMBL" id="SPH20545.1"/>
    </source>
</evidence>
<feature type="transmembrane region" description="Helical" evidence="1">
    <location>
        <begin position="20"/>
        <end position="53"/>
    </location>
</feature>
<keyword evidence="1" id="KW-0812">Transmembrane</keyword>
<keyword evidence="1" id="KW-1133">Transmembrane helix</keyword>
<evidence type="ECO:0000256" key="1">
    <source>
        <dbReference type="SAM" id="Phobius"/>
    </source>
</evidence>
<name>A0A2R8BBW8_9RHOB</name>
<dbReference type="Proteomes" id="UP000244880">
    <property type="component" value="Unassembled WGS sequence"/>
</dbReference>
<gene>
    <name evidence="2" type="ORF">ASD8599_01282</name>
</gene>
<keyword evidence="3" id="KW-1185">Reference proteome</keyword>
<dbReference type="AlphaFoldDB" id="A0A2R8BBW8"/>
<dbReference type="RefSeq" id="WP_181364422.1">
    <property type="nucleotide sequence ID" value="NZ_OMOR01000001.1"/>
</dbReference>
<organism evidence="2 3">
    <name type="scientific">Ascidiaceihabitans donghaensis</name>
    <dbReference type="NCBI Taxonomy" id="1510460"/>
    <lineage>
        <taxon>Bacteria</taxon>
        <taxon>Pseudomonadati</taxon>
        <taxon>Pseudomonadota</taxon>
        <taxon>Alphaproteobacteria</taxon>
        <taxon>Rhodobacterales</taxon>
        <taxon>Paracoccaceae</taxon>
        <taxon>Ascidiaceihabitans</taxon>
    </lineage>
</organism>
<evidence type="ECO:0000313" key="3">
    <source>
        <dbReference type="Proteomes" id="UP000244880"/>
    </source>
</evidence>